<dbReference type="SMART" id="SM00421">
    <property type="entry name" value="HTH_LUXR"/>
    <property type="match status" value="1"/>
</dbReference>
<dbReference type="InterPro" id="IPR036388">
    <property type="entry name" value="WH-like_DNA-bd_sf"/>
</dbReference>
<dbReference type="Gene3D" id="1.10.10.10">
    <property type="entry name" value="Winged helix-like DNA-binding domain superfamily/Winged helix DNA-binding domain"/>
    <property type="match status" value="1"/>
</dbReference>
<evidence type="ECO:0000313" key="2">
    <source>
        <dbReference type="EMBL" id="SMB99072.1"/>
    </source>
</evidence>
<protein>
    <submittedName>
        <fullName evidence="2">Regulatory protein, luxR family</fullName>
    </submittedName>
</protein>
<dbReference type="GO" id="GO:0003677">
    <property type="term" value="F:DNA binding"/>
    <property type="evidence" value="ECO:0007669"/>
    <property type="project" value="InterPro"/>
</dbReference>
<dbReference type="Proteomes" id="UP000192569">
    <property type="component" value="Chromosome I"/>
</dbReference>
<evidence type="ECO:0000313" key="3">
    <source>
        <dbReference type="Proteomes" id="UP000192569"/>
    </source>
</evidence>
<dbReference type="EMBL" id="LT838272">
    <property type="protein sequence ID" value="SMB99072.1"/>
    <property type="molecule type" value="Genomic_DNA"/>
</dbReference>
<dbReference type="PRINTS" id="PR00038">
    <property type="entry name" value="HTHLUXR"/>
</dbReference>
<keyword evidence="3" id="KW-1185">Reference proteome</keyword>
<dbReference type="Pfam" id="PF00196">
    <property type="entry name" value="GerE"/>
    <property type="match status" value="1"/>
</dbReference>
<reference evidence="2 3" key="1">
    <citation type="submission" date="2017-04" db="EMBL/GenBank/DDBJ databases">
        <authorList>
            <person name="Afonso C.L."/>
            <person name="Miller P.J."/>
            <person name="Scott M.A."/>
            <person name="Spackman E."/>
            <person name="Goraichik I."/>
            <person name="Dimitrov K.M."/>
            <person name="Suarez D.L."/>
            <person name="Swayne D.E."/>
        </authorList>
    </citation>
    <scope>NUCLEOTIDE SEQUENCE [LARGE SCALE GENOMIC DNA]</scope>
    <source>
        <strain evidence="2 3">ToBE</strain>
    </source>
</reference>
<feature type="domain" description="HTH luxR-type" evidence="1">
    <location>
        <begin position="13"/>
        <end position="70"/>
    </location>
</feature>
<dbReference type="GO" id="GO:0006355">
    <property type="term" value="P:regulation of DNA-templated transcription"/>
    <property type="evidence" value="ECO:0007669"/>
    <property type="project" value="InterPro"/>
</dbReference>
<name>A0A1W1W0B1_9FIRM</name>
<sequence length="292" mass="33501">MFILMGDQKRDVRLLLSPLELRVALLARAGLKRWEIARALNLKEGTVKSQLKRITAKLRPGWKKDTFWLWPEVSRELEEAINELQSLHYKKDKKASKEVASSRPSEYTLVRKAIEGNLAGSQAAILYLLGHPSLKGRKFIAEARSLQWKLIQLGDKGEALALSAGARFWLKPALETLVENRYLKLLQSDGTSFYRPSWLPYLTPNRARGTRGAYYRIAGGTKEYVQGFLLKWLATELEPYIARIHAKMFKRWQALSRMACLAGREPPEPPPTLEMLWREAQSFLFSPEQHRG</sequence>
<dbReference type="InterPro" id="IPR016032">
    <property type="entry name" value="Sig_transdc_resp-reg_C-effctor"/>
</dbReference>
<organism evidence="2 3">
    <name type="scientific">Thermanaeromonas toyohensis ToBE</name>
    <dbReference type="NCBI Taxonomy" id="698762"/>
    <lineage>
        <taxon>Bacteria</taxon>
        <taxon>Bacillati</taxon>
        <taxon>Bacillota</taxon>
        <taxon>Clostridia</taxon>
        <taxon>Neomoorellales</taxon>
        <taxon>Neomoorellaceae</taxon>
        <taxon>Thermanaeromonas</taxon>
    </lineage>
</organism>
<dbReference type="InterPro" id="IPR000792">
    <property type="entry name" value="Tscrpt_reg_LuxR_C"/>
</dbReference>
<dbReference type="STRING" id="698762.SAMN00808754_2730"/>
<accession>A0A1W1W0B1</accession>
<dbReference type="SUPFAM" id="SSF46894">
    <property type="entry name" value="C-terminal effector domain of the bipartite response regulators"/>
    <property type="match status" value="1"/>
</dbReference>
<gene>
    <name evidence="2" type="ORF">SAMN00808754_2730</name>
</gene>
<proteinExistence type="predicted"/>
<evidence type="ECO:0000259" key="1">
    <source>
        <dbReference type="SMART" id="SM00421"/>
    </source>
</evidence>
<dbReference type="AlphaFoldDB" id="A0A1W1W0B1"/>